<name>A0A7W3ULR8_9LACO</name>
<keyword evidence="1" id="KW-1133">Transmembrane helix</keyword>
<evidence type="ECO:0000313" key="3">
    <source>
        <dbReference type="Proteomes" id="UP000517106"/>
    </source>
</evidence>
<gene>
    <name evidence="2" type="ORF">H5S09_08215</name>
</gene>
<dbReference type="EMBL" id="JACIVA010000053">
    <property type="protein sequence ID" value="MBB1097917.1"/>
    <property type="molecule type" value="Genomic_DNA"/>
</dbReference>
<reference evidence="2 3" key="1">
    <citation type="submission" date="2020-07" db="EMBL/GenBank/DDBJ databases">
        <title>Description of Limosilactobacillus balticus sp. nov., Limosilactobacillus agrestis sp. nov., Limosilactobacillus albertensis sp. nov., Limosilactobacillus rudii sp. nov., Limosilactobacillus fastidiosus sp. nov., five novel Limosilactobacillus species isolated from the vertebrate gastrointestinal tract, and proposal of 6 subspecies of Limosilactobacillus reuteri adapted to the gastrointestinal tract of specific vertebrate hosts.</title>
        <authorList>
            <person name="Li F."/>
            <person name="Cheng C."/>
            <person name="Zheng J."/>
            <person name="Quevedo R.M."/>
            <person name="Li J."/>
            <person name="Roos S."/>
            <person name="Gaenzle M.G."/>
            <person name="Walter J."/>
        </authorList>
    </citation>
    <scope>NUCLEOTIDE SEQUENCE [LARGE SCALE GENOMIC DNA]</scope>
    <source>
        <strain evidence="2 3">STM2_1</strain>
    </source>
</reference>
<comment type="caution">
    <text evidence="2">The sequence shown here is derived from an EMBL/GenBank/DDBJ whole genome shotgun (WGS) entry which is preliminary data.</text>
</comment>
<feature type="transmembrane region" description="Helical" evidence="1">
    <location>
        <begin position="6"/>
        <end position="22"/>
    </location>
</feature>
<keyword evidence="1" id="KW-0472">Membrane</keyword>
<protein>
    <recommendedName>
        <fullName evidence="4">Competence protein ComGE</fullName>
    </recommendedName>
</protein>
<accession>A0A7W3ULR8</accession>
<evidence type="ECO:0000256" key="1">
    <source>
        <dbReference type="SAM" id="Phobius"/>
    </source>
</evidence>
<proteinExistence type="predicted"/>
<keyword evidence="3" id="KW-1185">Reference proteome</keyword>
<dbReference type="Proteomes" id="UP000517106">
    <property type="component" value="Unassembled WGS sequence"/>
</dbReference>
<evidence type="ECO:0008006" key="4">
    <source>
        <dbReference type="Google" id="ProtNLM"/>
    </source>
</evidence>
<keyword evidence="1" id="KW-0812">Transmembrane</keyword>
<sequence length="87" mass="9792">MMADGLAATMVIALGVNLFFICEQQLQHQYQVSQQKLAVIRLGKEVSDLYAIKKEQVSLSRKGLVANATAQKVSVYYKDNCLWQVTR</sequence>
<organism evidence="2 3">
    <name type="scientific">Limosilactobacillus rudii</name>
    <dbReference type="NCBI Taxonomy" id="2759755"/>
    <lineage>
        <taxon>Bacteria</taxon>
        <taxon>Bacillati</taxon>
        <taxon>Bacillota</taxon>
        <taxon>Bacilli</taxon>
        <taxon>Lactobacillales</taxon>
        <taxon>Lactobacillaceae</taxon>
        <taxon>Limosilactobacillus</taxon>
    </lineage>
</organism>
<dbReference type="AlphaFoldDB" id="A0A7W3ULR8"/>
<evidence type="ECO:0000313" key="2">
    <source>
        <dbReference type="EMBL" id="MBB1097917.1"/>
    </source>
</evidence>